<protein>
    <submittedName>
        <fullName evidence="3">Uncharacterized protein</fullName>
    </submittedName>
</protein>
<dbReference type="AlphaFoldDB" id="A0A6A6BKW4"/>
<reference evidence="3" key="1">
    <citation type="journal article" date="2020" name="Stud. Mycol.">
        <title>101 Dothideomycetes genomes: a test case for predicting lifestyles and emergence of pathogens.</title>
        <authorList>
            <person name="Haridas S."/>
            <person name="Albert R."/>
            <person name="Binder M."/>
            <person name="Bloem J."/>
            <person name="Labutti K."/>
            <person name="Salamov A."/>
            <person name="Andreopoulos B."/>
            <person name="Baker S."/>
            <person name="Barry K."/>
            <person name="Bills G."/>
            <person name="Bluhm B."/>
            <person name="Cannon C."/>
            <person name="Castanera R."/>
            <person name="Culley D."/>
            <person name="Daum C."/>
            <person name="Ezra D."/>
            <person name="Gonzalez J."/>
            <person name="Henrissat B."/>
            <person name="Kuo A."/>
            <person name="Liang C."/>
            <person name="Lipzen A."/>
            <person name="Lutzoni F."/>
            <person name="Magnuson J."/>
            <person name="Mondo S."/>
            <person name="Nolan M."/>
            <person name="Ohm R."/>
            <person name="Pangilinan J."/>
            <person name="Park H.-J."/>
            <person name="Ramirez L."/>
            <person name="Alfaro M."/>
            <person name="Sun H."/>
            <person name="Tritt A."/>
            <person name="Yoshinaga Y."/>
            <person name="Zwiers L.-H."/>
            <person name="Turgeon B."/>
            <person name="Goodwin S."/>
            <person name="Spatafora J."/>
            <person name="Crous P."/>
            <person name="Grigoriev I."/>
        </authorList>
    </citation>
    <scope>NUCLEOTIDE SEQUENCE</scope>
    <source>
        <strain evidence="3">CBS 121167</strain>
    </source>
</reference>
<dbReference type="RefSeq" id="XP_033398923.1">
    <property type="nucleotide sequence ID" value="XM_033544062.1"/>
</dbReference>
<feature type="region of interest" description="Disordered" evidence="1">
    <location>
        <begin position="179"/>
        <end position="199"/>
    </location>
</feature>
<evidence type="ECO:0000256" key="1">
    <source>
        <dbReference type="SAM" id="MobiDB-lite"/>
    </source>
</evidence>
<name>A0A6A6BKW4_9PEZI</name>
<dbReference type="Proteomes" id="UP000799438">
    <property type="component" value="Unassembled WGS sequence"/>
</dbReference>
<dbReference type="OrthoDB" id="3932648at2759"/>
<proteinExistence type="predicted"/>
<feature type="region of interest" description="Disordered" evidence="1">
    <location>
        <begin position="64"/>
        <end position="85"/>
    </location>
</feature>
<feature type="compositionally biased region" description="Low complexity" evidence="1">
    <location>
        <begin position="187"/>
        <end position="199"/>
    </location>
</feature>
<feature type="non-terminal residue" evidence="3">
    <location>
        <position position="255"/>
    </location>
</feature>
<evidence type="ECO:0000256" key="2">
    <source>
        <dbReference type="SAM" id="Phobius"/>
    </source>
</evidence>
<keyword evidence="2" id="KW-1133">Transmembrane helix</keyword>
<feature type="compositionally biased region" description="Polar residues" evidence="1">
    <location>
        <begin position="68"/>
        <end position="81"/>
    </location>
</feature>
<evidence type="ECO:0000313" key="4">
    <source>
        <dbReference type="Proteomes" id="UP000799438"/>
    </source>
</evidence>
<evidence type="ECO:0000313" key="3">
    <source>
        <dbReference type="EMBL" id="KAF2143211.1"/>
    </source>
</evidence>
<sequence>MHNYEYKVAEGLQLAAPYDRQVSEAPQPLDEQSRYSTNNNWHEAPQVFNNEPKCLSEPRLSAGALGTPLTQTTTRNDSSEGSPEVLHRCSNIPRDAFNEELRPGGDGQRKRAKICGCSTRLFWIIMGLVLFIVVGGAIGGGVGGSLAAKNKERSNATAETAISTTSTLSSETATAIPHTTTLDRSISSTNPTPTTSSSATGIESFTLALYDGEDYGGATQNVSTTGNYTLPFLADSYVWKPLSSDCCVLFCRDDR</sequence>
<dbReference type="EMBL" id="ML995482">
    <property type="protein sequence ID" value="KAF2143211.1"/>
    <property type="molecule type" value="Genomic_DNA"/>
</dbReference>
<keyword evidence="2" id="KW-0812">Transmembrane</keyword>
<keyword evidence="2" id="KW-0472">Membrane</keyword>
<gene>
    <name evidence="3" type="ORF">K452DRAFT_317407</name>
</gene>
<keyword evidence="4" id="KW-1185">Reference proteome</keyword>
<accession>A0A6A6BKW4</accession>
<organism evidence="3 4">
    <name type="scientific">Aplosporella prunicola CBS 121167</name>
    <dbReference type="NCBI Taxonomy" id="1176127"/>
    <lineage>
        <taxon>Eukaryota</taxon>
        <taxon>Fungi</taxon>
        <taxon>Dikarya</taxon>
        <taxon>Ascomycota</taxon>
        <taxon>Pezizomycotina</taxon>
        <taxon>Dothideomycetes</taxon>
        <taxon>Dothideomycetes incertae sedis</taxon>
        <taxon>Botryosphaeriales</taxon>
        <taxon>Aplosporellaceae</taxon>
        <taxon>Aplosporella</taxon>
    </lineage>
</organism>
<dbReference type="GeneID" id="54301558"/>
<feature type="transmembrane region" description="Helical" evidence="2">
    <location>
        <begin position="121"/>
        <end position="143"/>
    </location>
</feature>